<sequence>MDAIEVAGVPEEPSMESKAQDQPLCRPDETAMVKVPDRVRSPDAMSESLFVEKTELPMETEEAAESVDAIRELLLCLEQRQVRLEALESSADSQKKLLEQWAADRKRIAQLGTQMSSQSVVLGQVRAIQGKSDQYGQQLERQSSINRRLEETTQATAREVKDVQRVVGLHISDVERAEEESSKATAQLRRELREKCEADREVFRRLDTTIDGAKKEIADANVQNGQRFAEVEKRSQEVERQIKDAEQRLERQWEQRASTYQDLWESHSSNCNVQRTEGGDSMETRLTDLQRQFSQVQETLQAREATGPPAPPAHSTTVVSNGLDTGSLPSLDTGTFLDTMYYEMSKLRTAMRTRIRAMDAGGVPDEDDAKLAVSDISFELGRVLEVARKRINKL</sequence>
<feature type="region of interest" description="Disordered" evidence="2">
    <location>
        <begin position="1"/>
        <end position="23"/>
    </location>
</feature>
<evidence type="ECO:0000256" key="1">
    <source>
        <dbReference type="SAM" id="Coils"/>
    </source>
</evidence>
<proteinExistence type="predicted"/>
<keyword evidence="4" id="KW-1185">Reference proteome</keyword>
<dbReference type="Proteomes" id="UP001433268">
    <property type="component" value="Unassembled WGS sequence"/>
</dbReference>
<gene>
    <name evidence="3" type="ORF">PG997_002730</name>
</gene>
<dbReference type="GeneID" id="92040105"/>
<dbReference type="EMBL" id="JAQQWN010000004">
    <property type="protein sequence ID" value="KAK8087769.1"/>
    <property type="molecule type" value="Genomic_DNA"/>
</dbReference>
<reference evidence="3 4" key="1">
    <citation type="submission" date="2023-01" db="EMBL/GenBank/DDBJ databases">
        <title>Analysis of 21 Apiospora genomes using comparative genomics revels a genus with tremendous synthesis potential of carbohydrate active enzymes and secondary metabolites.</title>
        <authorList>
            <person name="Sorensen T."/>
        </authorList>
    </citation>
    <scope>NUCLEOTIDE SEQUENCE [LARGE SCALE GENOMIC DNA]</scope>
    <source>
        <strain evidence="3 4">CBS 114990</strain>
    </source>
</reference>
<keyword evidence="1" id="KW-0175">Coiled coil</keyword>
<evidence type="ECO:0000313" key="3">
    <source>
        <dbReference type="EMBL" id="KAK8087769.1"/>
    </source>
</evidence>
<accession>A0ABR1WXC3</accession>
<protein>
    <recommendedName>
        <fullName evidence="5">SWI5-dependent HO expression protein 3</fullName>
    </recommendedName>
</protein>
<feature type="compositionally biased region" description="Polar residues" evidence="2">
    <location>
        <begin position="314"/>
        <end position="325"/>
    </location>
</feature>
<feature type="coiled-coil region" evidence="1">
    <location>
        <begin position="228"/>
        <end position="255"/>
    </location>
</feature>
<organism evidence="3 4">
    <name type="scientific">Apiospora hydei</name>
    <dbReference type="NCBI Taxonomy" id="1337664"/>
    <lineage>
        <taxon>Eukaryota</taxon>
        <taxon>Fungi</taxon>
        <taxon>Dikarya</taxon>
        <taxon>Ascomycota</taxon>
        <taxon>Pezizomycotina</taxon>
        <taxon>Sordariomycetes</taxon>
        <taxon>Xylariomycetidae</taxon>
        <taxon>Amphisphaeriales</taxon>
        <taxon>Apiosporaceae</taxon>
        <taxon>Apiospora</taxon>
    </lineage>
</organism>
<feature type="region of interest" description="Disordered" evidence="2">
    <location>
        <begin position="299"/>
        <end position="325"/>
    </location>
</feature>
<evidence type="ECO:0000313" key="4">
    <source>
        <dbReference type="Proteomes" id="UP001433268"/>
    </source>
</evidence>
<dbReference type="RefSeq" id="XP_066670663.1">
    <property type="nucleotide sequence ID" value="XM_066807045.1"/>
</dbReference>
<name>A0ABR1WXC3_9PEZI</name>
<evidence type="ECO:0000256" key="2">
    <source>
        <dbReference type="SAM" id="MobiDB-lite"/>
    </source>
</evidence>
<evidence type="ECO:0008006" key="5">
    <source>
        <dbReference type="Google" id="ProtNLM"/>
    </source>
</evidence>
<comment type="caution">
    <text evidence="3">The sequence shown here is derived from an EMBL/GenBank/DDBJ whole genome shotgun (WGS) entry which is preliminary data.</text>
</comment>